<comment type="catalytic activity">
    <reaction evidence="9">
        <text>(7R,8S)-7,8-diammoniononanoate + CO2 + ATP = (4R,5S)-dethiobiotin + ADP + phosphate + 3 H(+)</text>
        <dbReference type="Rhea" id="RHEA:15805"/>
        <dbReference type="ChEBI" id="CHEBI:15378"/>
        <dbReference type="ChEBI" id="CHEBI:16526"/>
        <dbReference type="ChEBI" id="CHEBI:30616"/>
        <dbReference type="ChEBI" id="CHEBI:43474"/>
        <dbReference type="ChEBI" id="CHEBI:149469"/>
        <dbReference type="ChEBI" id="CHEBI:149473"/>
        <dbReference type="ChEBI" id="CHEBI:456216"/>
        <dbReference type="EC" id="6.3.3.3"/>
    </reaction>
</comment>
<organism evidence="10 11">
    <name type="scientific">Candidatus Magnetaquiglobus chichijimensis</name>
    <dbReference type="NCBI Taxonomy" id="3141448"/>
    <lineage>
        <taxon>Bacteria</taxon>
        <taxon>Pseudomonadati</taxon>
        <taxon>Pseudomonadota</taxon>
        <taxon>Magnetococcia</taxon>
        <taxon>Magnetococcales</taxon>
        <taxon>Candidatus Magnetaquicoccaceae</taxon>
        <taxon>Candidatus Magnetaquiglobus</taxon>
    </lineage>
</organism>
<feature type="binding site" evidence="9">
    <location>
        <begin position="102"/>
        <end position="105"/>
    </location>
    <ligand>
        <name>ATP</name>
        <dbReference type="ChEBI" id="CHEBI:30616"/>
    </ligand>
</feature>
<dbReference type="InterPro" id="IPR027417">
    <property type="entry name" value="P-loop_NTPase"/>
</dbReference>
<feature type="active site" evidence="9">
    <location>
        <position position="36"/>
    </location>
</feature>
<dbReference type="CDD" id="cd03109">
    <property type="entry name" value="DTBS"/>
    <property type="match status" value="1"/>
</dbReference>
<feature type="binding site" evidence="9">
    <location>
        <position position="20"/>
    </location>
    <ligand>
        <name>Mg(2+)</name>
        <dbReference type="ChEBI" id="CHEBI:18420"/>
    </ligand>
</feature>
<evidence type="ECO:0000256" key="5">
    <source>
        <dbReference type="ARBA" id="ARBA00022756"/>
    </source>
</evidence>
<comment type="caution">
    <text evidence="9">Lacks conserved residue(s) required for the propagation of feature annotation.</text>
</comment>
<dbReference type="HAMAP" id="MF_00336">
    <property type="entry name" value="BioD"/>
    <property type="match status" value="1"/>
</dbReference>
<evidence type="ECO:0000256" key="8">
    <source>
        <dbReference type="ARBA" id="ARBA00047386"/>
    </source>
</evidence>
<evidence type="ECO:0000256" key="3">
    <source>
        <dbReference type="ARBA" id="ARBA00022723"/>
    </source>
</evidence>
<dbReference type="PANTHER" id="PTHR43210">
    <property type="entry name" value="DETHIOBIOTIN SYNTHETASE"/>
    <property type="match status" value="1"/>
</dbReference>
<comment type="caution">
    <text evidence="10">The sequence shown here is derived from an EMBL/GenBank/DDBJ whole genome shotgun (WGS) entry which is preliminary data.</text>
</comment>
<comment type="catalytic activity">
    <reaction evidence="8">
        <text>(7R,8S)-8-amino-7-(carboxyamino)nonanoate + ATP = (4R,5S)-dethiobiotin + ADP + phosphate + H(+)</text>
        <dbReference type="Rhea" id="RHEA:63684"/>
        <dbReference type="ChEBI" id="CHEBI:15378"/>
        <dbReference type="ChEBI" id="CHEBI:30616"/>
        <dbReference type="ChEBI" id="CHEBI:43474"/>
        <dbReference type="ChEBI" id="CHEBI:149470"/>
        <dbReference type="ChEBI" id="CHEBI:149473"/>
        <dbReference type="ChEBI" id="CHEBI:456216"/>
    </reaction>
</comment>
<dbReference type="Pfam" id="PF13500">
    <property type="entry name" value="AAA_26"/>
    <property type="match status" value="1"/>
</dbReference>
<dbReference type="EMBL" id="BAAFGK010000001">
    <property type="protein sequence ID" value="GAB0056029.1"/>
    <property type="molecule type" value="Genomic_DNA"/>
</dbReference>
<dbReference type="PANTHER" id="PTHR43210:SF2">
    <property type="entry name" value="ATP-DEPENDENT DETHIOBIOTIN SYNTHETASE BIOD 2"/>
    <property type="match status" value="1"/>
</dbReference>
<reference evidence="10 11" key="1">
    <citation type="submission" date="2024-09" db="EMBL/GenBank/DDBJ databases">
        <title>Draft genome sequence of Candidatus Magnetaquicoccaceae bacterium FCR-1.</title>
        <authorList>
            <person name="Shimoshige H."/>
            <person name="Shimamura S."/>
            <person name="Taoka A."/>
            <person name="Kobayashi H."/>
            <person name="Maekawa T."/>
        </authorList>
    </citation>
    <scope>NUCLEOTIDE SEQUENCE [LARGE SCALE GENOMIC DNA]</scope>
    <source>
        <strain evidence="10 11">FCR-1</strain>
    </source>
</reference>
<dbReference type="GO" id="GO:0004141">
    <property type="term" value="F:dethiobiotin synthase activity"/>
    <property type="evidence" value="ECO:0007669"/>
    <property type="project" value="UniProtKB-EC"/>
</dbReference>
<comment type="similarity">
    <text evidence="9">Belongs to the dethiobiotin synthetase family.</text>
</comment>
<dbReference type="RefSeq" id="WP_420903740.1">
    <property type="nucleotide sequence ID" value="NZ_BAAFGK010000001.1"/>
</dbReference>
<comment type="cofactor">
    <cofactor evidence="9">
        <name>Mg(2+)</name>
        <dbReference type="ChEBI" id="CHEBI:18420"/>
    </cofactor>
</comment>
<dbReference type="InterPro" id="IPR004472">
    <property type="entry name" value="DTB_synth_BioD"/>
</dbReference>
<comment type="subcellular location">
    <subcellularLocation>
        <location evidence="9">Cytoplasm</location>
    </subcellularLocation>
</comment>
<evidence type="ECO:0000256" key="4">
    <source>
        <dbReference type="ARBA" id="ARBA00022741"/>
    </source>
</evidence>
<evidence type="ECO:0000256" key="6">
    <source>
        <dbReference type="ARBA" id="ARBA00022840"/>
    </source>
</evidence>
<keyword evidence="6 9" id="KW-0067">ATP-binding</keyword>
<comment type="function">
    <text evidence="9">Catalyzes a mechanistically unusual reaction, the ATP-dependent insertion of CO2 between the N7 and N8 nitrogen atoms of 7,8-diaminopelargonic acid (DAPA, also called 7,8-diammoniononanoate) to form a ureido ring.</text>
</comment>
<keyword evidence="2 9" id="KW-0436">Ligase</keyword>
<name>A0ABQ0C557_9PROT</name>
<keyword evidence="1 9" id="KW-0963">Cytoplasm</keyword>
<gene>
    <name evidence="10" type="primary">bioD1</name>
    <name evidence="9" type="synonym">bioD</name>
    <name evidence="10" type="ORF">SIID45300_00328</name>
</gene>
<feature type="binding site" evidence="9">
    <location>
        <position position="47"/>
    </location>
    <ligand>
        <name>Mg(2+)</name>
        <dbReference type="ChEBI" id="CHEBI:18420"/>
    </ligand>
</feature>
<keyword evidence="3 9" id="KW-0479">Metal-binding</keyword>
<dbReference type="PIRSF" id="PIRSF006755">
    <property type="entry name" value="DTB_synth"/>
    <property type="match status" value="1"/>
</dbReference>
<dbReference type="NCBIfam" id="TIGR00347">
    <property type="entry name" value="bioD"/>
    <property type="match status" value="1"/>
</dbReference>
<evidence type="ECO:0000256" key="2">
    <source>
        <dbReference type="ARBA" id="ARBA00022598"/>
    </source>
</evidence>
<sequence length="216" mass="23170">MSDSGTGVFVTGTDTGVGKSIASAWLVARLGACYWKPVQSGLEEESDSRLVARLSGGGRILPERFRLNAPLSPHESARRDGLAIRLEDFALPDAGGACLVVEGAGGVLVPLNHRETMADLMVRLALPVVVVARTTLGTINHTLLTLEALRRRDLEILGVILSGVPNAVNRTAITDFGAAPLLAEIPWLDPMTPEVLAAVPPWDPERWMITRRRLGL</sequence>
<keyword evidence="5 9" id="KW-0093">Biotin biosynthesis</keyword>
<feature type="binding site" evidence="9">
    <location>
        <position position="40"/>
    </location>
    <ligand>
        <name>substrate</name>
    </ligand>
</feature>
<proteinExistence type="inferred from homology"/>
<keyword evidence="11" id="KW-1185">Reference proteome</keyword>
<evidence type="ECO:0000256" key="1">
    <source>
        <dbReference type="ARBA" id="ARBA00022490"/>
    </source>
</evidence>
<comment type="subunit">
    <text evidence="9">Homodimer.</text>
</comment>
<feature type="binding site" evidence="9">
    <location>
        <position position="47"/>
    </location>
    <ligand>
        <name>ATP</name>
        <dbReference type="ChEBI" id="CHEBI:30616"/>
    </ligand>
</feature>
<keyword evidence="4 9" id="KW-0547">Nucleotide-binding</keyword>
<evidence type="ECO:0000256" key="9">
    <source>
        <dbReference type="HAMAP-Rule" id="MF_00336"/>
    </source>
</evidence>
<dbReference type="Gene3D" id="3.40.50.300">
    <property type="entry name" value="P-loop containing nucleotide triphosphate hydrolases"/>
    <property type="match status" value="1"/>
</dbReference>
<feature type="binding site" evidence="9">
    <location>
        <begin position="16"/>
        <end position="21"/>
    </location>
    <ligand>
        <name>ATP</name>
        <dbReference type="ChEBI" id="CHEBI:30616"/>
    </ligand>
</feature>
<dbReference type="SUPFAM" id="SSF52540">
    <property type="entry name" value="P-loop containing nucleoside triphosphate hydrolases"/>
    <property type="match status" value="1"/>
</dbReference>
<accession>A0ABQ0C557</accession>
<comment type="pathway">
    <text evidence="9">Cofactor biosynthesis; biotin biosynthesis; biotin from 7,8-diaminononanoate: step 1/2.</text>
</comment>
<evidence type="ECO:0000256" key="7">
    <source>
        <dbReference type="ARBA" id="ARBA00022842"/>
    </source>
</evidence>
<protein>
    <recommendedName>
        <fullName evidence="9">ATP-dependent dethiobiotin synthetase BioD</fullName>
        <ecNumber evidence="9">6.3.3.3</ecNumber>
    </recommendedName>
    <alternativeName>
        <fullName evidence="9">DTB synthetase</fullName>
        <shortName evidence="9">DTBS</shortName>
    </alternativeName>
    <alternativeName>
        <fullName evidence="9">Dethiobiotin synthase</fullName>
    </alternativeName>
</protein>
<feature type="binding site" evidence="9">
    <location>
        <begin position="186"/>
        <end position="188"/>
    </location>
    <ligand>
        <name>ATP</name>
        <dbReference type="ChEBI" id="CHEBI:30616"/>
    </ligand>
</feature>
<dbReference type="EC" id="6.3.3.3" evidence="9"/>
<evidence type="ECO:0000313" key="11">
    <source>
        <dbReference type="Proteomes" id="UP001628193"/>
    </source>
</evidence>
<keyword evidence="7 9" id="KW-0460">Magnesium</keyword>
<dbReference type="Proteomes" id="UP001628193">
    <property type="component" value="Unassembled WGS sequence"/>
</dbReference>
<feature type="binding site" evidence="9">
    <location>
        <position position="102"/>
    </location>
    <ligand>
        <name>Mg(2+)</name>
        <dbReference type="ChEBI" id="CHEBI:18420"/>
    </ligand>
</feature>
<evidence type="ECO:0000313" key="10">
    <source>
        <dbReference type="EMBL" id="GAB0056029.1"/>
    </source>
</evidence>